<keyword evidence="2 7" id="KW-0175">Coiled coil</keyword>
<evidence type="ECO:0000256" key="3">
    <source>
        <dbReference type="ARBA" id="ARBA00023069"/>
    </source>
</evidence>
<sequence length="542" mass="65001">MLAYQKPRKTREFTGPTPHSVAIRAKMPSKQPPDHLILERRKRDDMREEAVAVTKYNALCDLKNDWEQITDRRILQNTVKRRVKGLMQNEEFALEDRRQKLKELLAEEEEMYMMEMEAGEETQLERQAKMRERAKKSEGEARTRETPVGSREDGPKMEGLNVMFPHLEPKIGFEEPWHTFIIFLEGCEELRATLTRRHMDEVCIERGEQLQMKEEKMAEDKMYDSFYAQQWEEDRQAKAAREEREAAEAHARNKDMLDTLRIQMAAVQAKKDEEKRLKIEGGQLRKEESELRKLEEQRALQEKKAQQQAMRDGLDKSLKIRARLKAREIQEELALDMQILEKLLEDSRNEAMEISQRKKEMREEDQRYREYLQQQMEEEKRLEKELDAMIESEVKRQWQKRLDQWAKEKDARKRLMNDVLSTRRRQLQEKVAENEKAQAVAAKETELMLAAMEEHRRLEEEKRARVFHENKQYEQDLLQQVNFRLRMEEHEKDEDYREYLKGLETEAEYQAKLKEALARPNIDKLHPFRKAHMTKQAGQKLM</sequence>
<dbReference type="STRING" id="307972.A0A2G8LEN1"/>
<evidence type="ECO:0000256" key="8">
    <source>
        <dbReference type="SAM" id="MobiDB-lite"/>
    </source>
</evidence>
<proteinExistence type="inferred from homology"/>
<dbReference type="PANTHER" id="PTHR31183">
    <property type="entry name" value="TRICHOPLEIN KERATIN FILAMENT-BINDING PROTEIN FAMILY MEMBER"/>
    <property type="match status" value="1"/>
</dbReference>
<feature type="domain" description="Trichohyalin-plectin-homology" evidence="9">
    <location>
        <begin position="185"/>
        <end position="518"/>
    </location>
</feature>
<evidence type="ECO:0000256" key="6">
    <source>
        <dbReference type="ARBA" id="ARBA00033773"/>
    </source>
</evidence>
<accession>A0A2G8LEN1</accession>
<organism evidence="10 11">
    <name type="scientific">Stichopus japonicus</name>
    <name type="common">Sea cucumber</name>
    <dbReference type="NCBI Taxonomy" id="307972"/>
    <lineage>
        <taxon>Eukaryota</taxon>
        <taxon>Metazoa</taxon>
        <taxon>Echinodermata</taxon>
        <taxon>Eleutherozoa</taxon>
        <taxon>Echinozoa</taxon>
        <taxon>Holothuroidea</taxon>
        <taxon>Aspidochirotacea</taxon>
        <taxon>Aspidochirotida</taxon>
        <taxon>Stichopodidae</taxon>
        <taxon>Apostichopus</taxon>
    </lineage>
</organism>
<evidence type="ECO:0000256" key="4">
    <source>
        <dbReference type="ARBA" id="ARBA00023273"/>
    </source>
</evidence>
<feature type="compositionally biased region" description="Basic and acidic residues" evidence="8">
    <location>
        <begin position="123"/>
        <end position="156"/>
    </location>
</feature>
<comment type="caution">
    <text evidence="10">The sequence shown here is derived from an EMBL/GenBank/DDBJ whole genome shotgun (WGS) entry which is preliminary data.</text>
</comment>
<reference evidence="10 11" key="1">
    <citation type="journal article" date="2017" name="PLoS Biol.">
        <title>The sea cucumber genome provides insights into morphological evolution and visceral regeneration.</title>
        <authorList>
            <person name="Zhang X."/>
            <person name="Sun L."/>
            <person name="Yuan J."/>
            <person name="Sun Y."/>
            <person name="Gao Y."/>
            <person name="Zhang L."/>
            <person name="Li S."/>
            <person name="Dai H."/>
            <person name="Hamel J.F."/>
            <person name="Liu C."/>
            <person name="Yu Y."/>
            <person name="Liu S."/>
            <person name="Lin W."/>
            <person name="Guo K."/>
            <person name="Jin S."/>
            <person name="Xu P."/>
            <person name="Storey K.B."/>
            <person name="Huan P."/>
            <person name="Zhang T."/>
            <person name="Zhou Y."/>
            <person name="Zhang J."/>
            <person name="Lin C."/>
            <person name="Li X."/>
            <person name="Xing L."/>
            <person name="Huo D."/>
            <person name="Sun M."/>
            <person name="Wang L."/>
            <person name="Mercier A."/>
            <person name="Li F."/>
            <person name="Yang H."/>
            <person name="Xiang J."/>
        </authorList>
    </citation>
    <scope>NUCLEOTIDE SEQUENCE [LARGE SCALE GENOMIC DNA]</scope>
    <source>
        <strain evidence="10">Shaxun</strain>
        <tissue evidence="10">Muscle</tissue>
    </source>
</reference>
<keyword evidence="3" id="KW-0969">Cilium</keyword>
<dbReference type="OrthoDB" id="75950at2759"/>
<evidence type="ECO:0000256" key="1">
    <source>
        <dbReference type="ARBA" id="ARBA00004138"/>
    </source>
</evidence>
<name>A0A2G8LEN1_STIJA</name>
<comment type="subcellular location">
    <subcellularLocation>
        <location evidence="1">Cell projection</location>
        <location evidence="1">Cilium</location>
    </subcellularLocation>
</comment>
<dbReference type="Proteomes" id="UP000230750">
    <property type="component" value="Unassembled WGS sequence"/>
</dbReference>
<evidence type="ECO:0000259" key="9">
    <source>
        <dbReference type="Pfam" id="PF13868"/>
    </source>
</evidence>
<feature type="coiled-coil region" evidence="7">
    <location>
        <begin position="417"/>
        <end position="462"/>
    </location>
</feature>
<keyword evidence="11" id="KW-1185">Reference proteome</keyword>
<dbReference type="GO" id="GO:0005929">
    <property type="term" value="C:cilium"/>
    <property type="evidence" value="ECO:0007669"/>
    <property type="project" value="UniProtKB-SubCell"/>
</dbReference>
<evidence type="ECO:0000313" key="11">
    <source>
        <dbReference type="Proteomes" id="UP000230750"/>
    </source>
</evidence>
<feature type="region of interest" description="Disordered" evidence="8">
    <location>
        <begin position="120"/>
        <end position="157"/>
    </location>
</feature>
<dbReference type="EMBL" id="MRZV01000104">
    <property type="protein sequence ID" value="PIK58729.1"/>
    <property type="molecule type" value="Genomic_DNA"/>
</dbReference>
<evidence type="ECO:0000256" key="7">
    <source>
        <dbReference type="SAM" id="Coils"/>
    </source>
</evidence>
<keyword evidence="10" id="KW-0282">Flagellum</keyword>
<dbReference type="InterPro" id="IPR043597">
    <property type="entry name" value="TPH_dom"/>
</dbReference>
<comment type="similarity">
    <text evidence="5">Belongs to the CFAP53 family.</text>
</comment>
<evidence type="ECO:0000256" key="5">
    <source>
        <dbReference type="ARBA" id="ARBA00033747"/>
    </source>
</evidence>
<dbReference type="InterPro" id="IPR043596">
    <property type="entry name" value="CFAP53/TCHP"/>
</dbReference>
<evidence type="ECO:0000313" key="10">
    <source>
        <dbReference type="EMBL" id="PIK58729.1"/>
    </source>
</evidence>
<gene>
    <name evidence="10" type="ORF">BSL78_04349</name>
</gene>
<protein>
    <recommendedName>
        <fullName evidence="6">Cilia- and flagella-associated protein 53</fullName>
    </recommendedName>
</protein>
<keyword evidence="4" id="KW-0966">Cell projection</keyword>
<feature type="coiled-coil region" evidence="7">
    <location>
        <begin position="239"/>
        <end position="392"/>
    </location>
</feature>
<dbReference type="Pfam" id="PF13868">
    <property type="entry name" value="TPH"/>
    <property type="match status" value="1"/>
</dbReference>
<dbReference type="PANTHER" id="PTHR31183:SF1">
    <property type="entry name" value="CILIA- AND FLAGELLA-ASSOCIATED PROTEIN 53"/>
    <property type="match status" value="1"/>
</dbReference>
<dbReference type="AlphaFoldDB" id="A0A2G8LEN1"/>
<evidence type="ECO:0000256" key="2">
    <source>
        <dbReference type="ARBA" id="ARBA00023054"/>
    </source>
</evidence>